<dbReference type="EMBL" id="HE612868">
    <property type="protein sequence ID" value="CCE65707.1"/>
    <property type="molecule type" value="Genomic_DNA"/>
</dbReference>
<dbReference type="Proteomes" id="UP000005666">
    <property type="component" value="Chromosome 13"/>
</dbReference>
<dbReference type="GO" id="GO:0005667">
    <property type="term" value="C:transcription regulator complex"/>
    <property type="evidence" value="ECO:0007669"/>
    <property type="project" value="TreeGrafter"/>
</dbReference>
<dbReference type="KEGG" id="tpf:TPHA_0M01320"/>
<evidence type="ECO:0000256" key="5">
    <source>
        <dbReference type="ARBA" id="ARBA00023242"/>
    </source>
</evidence>
<proteinExistence type="inferred from homology"/>
<feature type="compositionally biased region" description="Polar residues" evidence="7">
    <location>
        <begin position="73"/>
        <end position="102"/>
    </location>
</feature>
<gene>
    <name evidence="9" type="primary">TPHA0M01320</name>
    <name evidence="9" type="ordered locus">TPHA_0M01320</name>
</gene>
<sequence>MSAAVDVLNRVAEPALDTDKRKHQIDENNNMELVRETKKIKVESEPSTTEIELKKEEINVIDSSDSESKIKENINTASENKQDSPINDENKSDSLQPSDMSTQPISTFREVCDKWSHEVESAFIGALRLILKNGTYKIKLLDKNYGRNELISIYIQYKTKEVRTKKQISSHIQVWKKAILSKMTNDVPLSELEKEVLRLIEHGVQQNEHTVKIFYSVFEEIVDPMSYRNDNIKISKSQSNLSLTNSHLHQNIQGQSNLSNFHNAAPHQYTQMQQQNNGYLYPRAHSISAVPDPSSLYRALPSSQMHAGNNVYLQHLQNTSYPHLNKLRVLSESNIYMPNSMPENTVNNNNIVANSQVHQSHSQNEFTNSYTTNAISADLHRNNSIASQSEDALSIDKNKVQYPKYHSYTNNVIPSQTNSNAYTSQYSSLKLPPVSTMPTYGANNYKKYQYSSGDNSQRSSLGQIQGNVSNTSTTLNQASGMGNGSVSNTLLHQQHNFNTNGLLSYQQSNITQEKPVIPRYSTKSLYTSNVGVPKAQHPMPMPEHVVPNLSAANPTSNSPLSMGISSQQNIPIQQRVNVGTPIRAQPLYLQMQKLSNEVNQPSQVDSQLPNEYIHYK</sequence>
<evidence type="ECO:0000256" key="1">
    <source>
        <dbReference type="ARBA" id="ARBA00004123"/>
    </source>
</evidence>
<dbReference type="Gene3D" id="6.10.20.40">
    <property type="entry name" value="TEA/ATTS domain"/>
    <property type="match status" value="1"/>
</dbReference>
<dbReference type="Pfam" id="PF01285">
    <property type="entry name" value="TEA"/>
    <property type="match status" value="1"/>
</dbReference>
<keyword evidence="10" id="KW-1185">Reference proteome</keyword>
<evidence type="ECO:0000256" key="6">
    <source>
        <dbReference type="PROSITE-ProRule" id="PRU00505"/>
    </source>
</evidence>
<dbReference type="InterPro" id="IPR000818">
    <property type="entry name" value="TEA/ATTS_dom"/>
</dbReference>
<dbReference type="eggNOG" id="KOG3841">
    <property type="taxonomic scope" value="Eukaryota"/>
</dbReference>
<feature type="DNA-binding region" description="TEA" evidence="6">
    <location>
        <begin position="108"/>
        <end position="182"/>
    </location>
</feature>
<dbReference type="InterPro" id="IPR050937">
    <property type="entry name" value="TEC1_TEAD_TF"/>
</dbReference>
<dbReference type="GO" id="GO:0005634">
    <property type="term" value="C:nucleus"/>
    <property type="evidence" value="ECO:0007669"/>
    <property type="project" value="UniProtKB-SubCell"/>
</dbReference>
<evidence type="ECO:0000313" key="10">
    <source>
        <dbReference type="Proteomes" id="UP000005666"/>
    </source>
</evidence>
<dbReference type="InterPro" id="IPR038096">
    <property type="entry name" value="TEA/ATTS_sf"/>
</dbReference>
<dbReference type="PANTHER" id="PTHR11834:SF0">
    <property type="entry name" value="PROTEIN SCALLOPED"/>
    <property type="match status" value="1"/>
</dbReference>
<dbReference type="GeneID" id="11532018"/>
<dbReference type="PRINTS" id="PR00065">
    <property type="entry name" value="TEADOMAIN"/>
</dbReference>
<evidence type="ECO:0000313" key="9">
    <source>
        <dbReference type="EMBL" id="CCE65707.1"/>
    </source>
</evidence>
<feature type="region of interest" description="Disordered" evidence="7">
    <location>
        <begin position="38"/>
        <end position="102"/>
    </location>
</feature>
<accession>G8C0J2</accession>
<dbReference type="AlphaFoldDB" id="G8C0J2"/>
<feature type="region of interest" description="Disordered" evidence="7">
    <location>
        <begin position="597"/>
        <end position="616"/>
    </location>
</feature>
<dbReference type="RefSeq" id="XP_003688141.1">
    <property type="nucleotide sequence ID" value="XM_003688093.1"/>
</dbReference>
<protein>
    <recommendedName>
        <fullName evidence="8">TEA domain-containing protein</fullName>
    </recommendedName>
</protein>
<reference evidence="9 10" key="1">
    <citation type="journal article" date="2011" name="Proc. Natl. Acad. Sci. U.S.A.">
        <title>Evolutionary erosion of yeast sex chromosomes by mating-type switching accidents.</title>
        <authorList>
            <person name="Gordon J.L."/>
            <person name="Armisen D."/>
            <person name="Proux-Wera E."/>
            <person name="Oheigeartaigh S.S."/>
            <person name="Byrne K.P."/>
            <person name="Wolfe K.H."/>
        </authorList>
    </citation>
    <scope>NUCLEOTIDE SEQUENCE [LARGE SCALE GENOMIC DNA]</scope>
    <source>
        <strain evidence="10">ATCC 24235 / CBS 4417 / NBRC 1672 / NRRL Y-8282 / UCD 70-5</strain>
    </source>
</reference>
<evidence type="ECO:0000256" key="2">
    <source>
        <dbReference type="ARBA" id="ARBA00008421"/>
    </source>
</evidence>
<keyword evidence="3" id="KW-0805">Transcription regulation</keyword>
<comment type="subcellular location">
    <subcellularLocation>
        <location evidence="1">Nucleus</location>
    </subcellularLocation>
</comment>
<dbReference type="OrthoDB" id="10006572at2759"/>
<feature type="domain" description="TEA" evidence="8">
    <location>
        <begin position="108"/>
        <end position="182"/>
    </location>
</feature>
<dbReference type="PROSITE" id="PS00554">
    <property type="entry name" value="TEA_1"/>
    <property type="match status" value="1"/>
</dbReference>
<evidence type="ECO:0000256" key="3">
    <source>
        <dbReference type="ARBA" id="ARBA00023015"/>
    </source>
</evidence>
<evidence type="ECO:0000256" key="7">
    <source>
        <dbReference type="SAM" id="MobiDB-lite"/>
    </source>
</evidence>
<dbReference type="STRING" id="1071381.G8C0J2"/>
<evidence type="ECO:0000256" key="4">
    <source>
        <dbReference type="ARBA" id="ARBA00023163"/>
    </source>
</evidence>
<organism evidence="9 10">
    <name type="scientific">Tetrapisispora phaffii (strain ATCC 24235 / CBS 4417 / NBRC 1672 / NRRL Y-8282 / UCD 70-5)</name>
    <name type="common">Yeast</name>
    <name type="synonym">Fabospora phaffii</name>
    <dbReference type="NCBI Taxonomy" id="1071381"/>
    <lineage>
        <taxon>Eukaryota</taxon>
        <taxon>Fungi</taxon>
        <taxon>Dikarya</taxon>
        <taxon>Ascomycota</taxon>
        <taxon>Saccharomycotina</taxon>
        <taxon>Saccharomycetes</taxon>
        <taxon>Saccharomycetales</taxon>
        <taxon>Saccharomycetaceae</taxon>
        <taxon>Tetrapisispora</taxon>
    </lineage>
</organism>
<dbReference type="GO" id="GO:0000981">
    <property type="term" value="F:DNA-binding transcription factor activity, RNA polymerase II-specific"/>
    <property type="evidence" value="ECO:0007669"/>
    <property type="project" value="TreeGrafter"/>
</dbReference>
<dbReference type="HOGENOM" id="CLU_443570_0_0_1"/>
<evidence type="ECO:0000259" key="8">
    <source>
        <dbReference type="PROSITE" id="PS51088"/>
    </source>
</evidence>
<dbReference type="PROSITE" id="PS51088">
    <property type="entry name" value="TEA_2"/>
    <property type="match status" value="1"/>
</dbReference>
<name>G8C0J2_TETPH</name>
<comment type="similarity">
    <text evidence="2">Belongs to the TEC1 family.</text>
</comment>
<feature type="compositionally biased region" description="Polar residues" evidence="7">
    <location>
        <begin position="597"/>
        <end position="609"/>
    </location>
</feature>
<dbReference type="PANTHER" id="PTHR11834">
    <property type="entry name" value="TRANSCRIPTIONAL ENHANCER FACTOR TEF RELATED"/>
    <property type="match status" value="1"/>
</dbReference>
<keyword evidence="4" id="KW-0804">Transcription</keyword>
<dbReference type="SMART" id="SM00426">
    <property type="entry name" value="TEA"/>
    <property type="match status" value="1"/>
</dbReference>
<dbReference type="GO" id="GO:0000978">
    <property type="term" value="F:RNA polymerase II cis-regulatory region sequence-specific DNA binding"/>
    <property type="evidence" value="ECO:0007669"/>
    <property type="project" value="TreeGrafter"/>
</dbReference>
<keyword evidence="5" id="KW-0539">Nucleus</keyword>